<dbReference type="RefSeq" id="WP_131850640.1">
    <property type="nucleotide sequence ID" value="NZ_SKFH01000002.1"/>
</dbReference>
<proteinExistence type="predicted"/>
<accession>A0A4R4E9V2</accession>
<sequence>MEQTDLNLLESARKVVNHLEAHAGEWRTCDPVAETKVEIDETIRQIRSGGDVQSKDSTGATADKDKALEQLADVTHVACRRGSALARKKGDLGLLAIVNQSVSDLKRGAEEEVLQRHRQVRDAVRALVPNDTYRINDALVEAIDAGIATFESLRGQRDELVAHRVSATGDLDGLFARLRELLTRLDDEVEGLLDNEEFKKAYFTTRVIIDRPGGRKPSAEGGA</sequence>
<evidence type="ECO:0000313" key="1">
    <source>
        <dbReference type="EMBL" id="TCZ74595.1"/>
    </source>
</evidence>
<protein>
    <submittedName>
        <fullName evidence="1">Uncharacterized protein</fullName>
    </submittedName>
</protein>
<comment type="caution">
    <text evidence="1">The sequence shown here is derived from an EMBL/GenBank/DDBJ whole genome shotgun (WGS) entry which is preliminary data.</text>
</comment>
<keyword evidence="2" id="KW-1185">Reference proteome</keyword>
<dbReference type="Proteomes" id="UP000295164">
    <property type="component" value="Unassembled WGS sequence"/>
</dbReference>
<name>A0A4R4E9V2_9BACT</name>
<dbReference type="OrthoDB" id="1119986at2"/>
<reference evidence="1 2" key="1">
    <citation type="submission" date="2019-03" db="EMBL/GenBank/DDBJ databases">
        <authorList>
            <person name="Kim M.K.M."/>
        </authorList>
    </citation>
    <scope>NUCLEOTIDE SEQUENCE [LARGE SCALE GENOMIC DNA]</scope>
    <source>
        <strain evidence="1 2">17J68-15</strain>
    </source>
</reference>
<gene>
    <name evidence="1" type="ORF">E0486_02940</name>
</gene>
<organism evidence="1 2">
    <name type="scientific">Flaviaesturariibacter aridisoli</name>
    <dbReference type="NCBI Taxonomy" id="2545761"/>
    <lineage>
        <taxon>Bacteria</taxon>
        <taxon>Pseudomonadati</taxon>
        <taxon>Bacteroidota</taxon>
        <taxon>Chitinophagia</taxon>
        <taxon>Chitinophagales</taxon>
        <taxon>Chitinophagaceae</taxon>
        <taxon>Flaviaestuariibacter</taxon>
    </lineage>
</organism>
<dbReference type="AlphaFoldDB" id="A0A4R4E9V2"/>
<evidence type="ECO:0000313" key="2">
    <source>
        <dbReference type="Proteomes" id="UP000295164"/>
    </source>
</evidence>
<dbReference type="EMBL" id="SKFH01000002">
    <property type="protein sequence ID" value="TCZ74595.1"/>
    <property type="molecule type" value="Genomic_DNA"/>
</dbReference>